<feature type="region of interest" description="Disordered" evidence="1">
    <location>
        <begin position="64"/>
        <end position="90"/>
    </location>
</feature>
<dbReference type="EMBL" id="NHYE01001276">
    <property type="protein sequence ID" value="PPQ97220.1"/>
    <property type="molecule type" value="Genomic_DNA"/>
</dbReference>
<sequence>MPLTPYVPPASSKLTKPSEQQSLDSTTVKSSSSRLLEEKRFQEETCRDNSSQLYFPDQSYITSTTISKGHRHEHGIPSQATTKGYSSPQPRVLEERDLFRADTIPAEFSSRSVDFSRRIKEAEEELTKLKARAVNQKHTAQVEKTTGKNATRSPRTGVNHEDSSEDEEYSSPDEVSDEGEERGTGHSRKRYPSKLRRGPEKSNTMPPSGPHFMNNGAPHHMGFVPQWAGPPYHPQPPFPHYQPPVPGPYMYGPHPPYPGP</sequence>
<evidence type="ECO:0000313" key="2">
    <source>
        <dbReference type="EMBL" id="PPQ97220.1"/>
    </source>
</evidence>
<dbReference type="Proteomes" id="UP000284706">
    <property type="component" value="Unassembled WGS sequence"/>
</dbReference>
<evidence type="ECO:0000256" key="1">
    <source>
        <dbReference type="SAM" id="MobiDB-lite"/>
    </source>
</evidence>
<feature type="compositionally biased region" description="Acidic residues" evidence="1">
    <location>
        <begin position="163"/>
        <end position="180"/>
    </location>
</feature>
<feature type="non-terminal residue" evidence="2">
    <location>
        <position position="260"/>
    </location>
</feature>
<dbReference type="AlphaFoldDB" id="A0A409Y2G0"/>
<feature type="compositionally biased region" description="Basic residues" evidence="1">
    <location>
        <begin position="185"/>
        <end position="196"/>
    </location>
</feature>
<feature type="compositionally biased region" description="Polar residues" evidence="1">
    <location>
        <begin position="136"/>
        <end position="156"/>
    </location>
</feature>
<feature type="compositionally biased region" description="Polar residues" evidence="1">
    <location>
        <begin position="12"/>
        <end position="21"/>
    </location>
</feature>
<feature type="compositionally biased region" description="Polar residues" evidence="1">
    <location>
        <begin position="78"/>
        <end position="89"/>
    </location>
</feature>
<comment type="caution">
    <text evidence="2">The sequence shown here is derived from an EMBL/GenBank/DDBJ whole genome shotgun (WGS) entry which is preliminary data.</text>
</comment>
<evidence type="ECO:0000313" key="3">
    <source>
        <dbReference type="Proteomes" id="UP000284706"/>
    </source>
</evidence>
<organism evidence="2 3">
    <name type="scientific">Gymnopilus dilepis</name>
    <dbReference type="NCBI Taxonomy" id="231916"/>
    <lineage>
        <taxon>Eukaryota</taxon>
        <taxon>Fungi</taxon>
        <taxon>Dikarya</taxon>
        <taxon>Basidiomycota</taxon>
        <taxon>Agaricomycotina</taxon>
        <taxon>Agaricomycetes</taxon>
        <taxon>Agaricomycetidae</taxon>
        <taxon>Agaricales</taxon>
        <taxon>Agaricineae</taxon>
        <taxon>Hymenogastraceae</taxon>
        <taxon>Gymnopilus</taxon>
    </lineage>
</organism>
<dbReference type="InParanoid" id="A0A409Y2G0"/>
<feature type="compositionally biased region" description="Low complexity" evidence="1">
    <location>
        <begin position="22"/>
        <end position="34"/>
    </location>
</feature>
<feature type="compositionally biased region" description="Basic and acidic residues" evidence="1">
    <location>
        <begin position="35"/>
        <end position="47"/>
    </location>
</feature>
<name>A0A409Y2G0_9AGAR</name>
<proteinExistence type="predicted"/>
<feature type="region of interest" description="Disordered" evidence="1">
    <location>
        <begin position="129"/>
        <end position="218"/>
    </location>
</feature>
<protein>
    <submittedName>
        <fullName evidence="2">Uncharacterized protein</fullName>
    </submittedName>
</protein>
<reference evidence="2 3" key="1">
    <citation type="journal article" date="2018" name="Evol. Lett.">
        <title>Horizontal gene cluster transfer increased hallucinogenic mushroom diversity.</title>
        <authorList>
            <person name="Reynolds H.T."/>
            <person name="Vijayakumar V."/>
            <person name="Gluck-Thaler E."/>
            <person name="Korotkin H.B."/>
            <person name="Matheny P.B."/>
            <person name="Slot J.C."/>
        </authorList>
    </citation>
    <scope>NUCLEOTIDE SEQUENCE [LARGE SCALE GENOMIC DNA]</scope>
    <source>
        <strain evidence="2 3">SRW20</strain>
    </source>
</reference>
<gene>
    <name evidence="2" type="ORF">CVT26_000746</name>
</gene>
<feature type="region of interest" description="Disordered" evidence="1">
    <location>
        <begin position="1"/>
        <end position="49"/>
    </location>
</feature>
<keyword evidence="3" id="KW-1185">Reference proteome</keyword>
<accession>A0A409Y2G0</accession>